<accession>A0A3E2HHT0</accession>
<reference evidence="1 2" key="1">
    <citation type="submission" date="2018-05" db="EMBL/GenBank/DDBJ databases">
        <title>Draft genome sequence of Scytalidium lignicola DSM 105466, a ubiquitous saprotrophic fungus.</title>
        <authorList>
            <person name="Buettner E."/>
            <person name="Gebauer A.M."/>
            <person name="Hofrichter M."/>
            <person name="Liers C."/>
            <person name="Kellner H."/>
        </authorList>
    </citation>
    <scope>NUCLEOTIDE SEQUENCE [LARGE SCALE GENOMIC DNA]</scope>
    <source>
        <strain evidence="1 2">DSM 105466</strain>
    </source>
</reference>
<organism evidence="1 2">
    <name type="scientific">Scytalidium lignicola</name>
    <name type="common">Hyphomycete</name>
    <dbReference type="NCBI Taxonomy" id="5539"/>
    <lineage>
        <taxon>Eukaryota</taxon>
        <taxon>Fungi</taxon>
        <taxon>Dikarya</taxon>
        <taxon>Ascomycota</taxon>
        <taxon>Pezizomycotina</taxon>
        <taxon>Leotiomycetes</taxon>
        <taxon>Leotiomycetes incertae sedis</taxon>
        <taxon>Scytalidium</taxon>
    </lineage>
</organism>
<comment type="caution">
    <text evidence="1">The sequence shown here is derived from an EMBL/GenBank/DDBJ whole genome shotgun (WGS) entry which is preliminary data.</text>
</comment>
<dbReference type="EMBL" id="NCSJ02000043">
    <property type="protein sequence ID" value="RFU32986.1"/>
    <property type="molecule type" value="Genomic_DNA"/>
</dbReference>
<protein>
    <submittedName>
        <fullName evidence="1">Uncharacterized protein</fullName>
    </submittedName>
</protein>
<dbReference type="AlphaFoldDB" id="A0A3E2HHT0"/>
<name>A0A3E2HHT0_SCYLI</name>
<keyword evidence="2" id="KW-1185">Reference proteome</keyword>
<gene>
    <name evidence="1" type="ORF">B7463_g3340</name>
</gene>
<dbReference type="OrthoDB" id="3545020at2759"/>
<evidence type="ECO:0000313" key="1">
    <source>
        <dbReference type="EMBL" id="RFU32986.1"/>
    </source>
</evidence>
<evidence type="ECO:0000313" key="2">
    <source>
        <dbReference type="Proteomes" id="UP000258309"/>
    </source>
</evidence>
<dbReference type="Proteomes" id="UP000258309">
    <property type="component" value="Unassembled WGS sequence"/>
</dbReference>
<feature type="non-terminal residue" evidence="1">
    <location>
        <position position="89"/>
    </location>
</feature>
<sequence>MKIPTTPPLDFDHEKGYEIPTKHREAIRQLYSFAKIPIERLIEHYKLKHTTIVKILNYDKPEHARPNKGFSDHLTNDEVDKVIKHVSKG</sequence>
<feature type="non-terminal residue" evidence="1">
    <location>
        <position position="1"/>
    </location>
</feature>
<proteinExistence type="predicted"/>